<dbReference type="AlphaFoldDB" id="A0A2H0YRI4"/>
<reference evidence="3" key="1">
    <citation type="submission" date="2017-09" db="EMBL/GenBank/DDBJ databases">
        <title>Depth-based differentiation of microbial function through sediment-hosted aquifers and enrichment of novel symbionts in the deep terrestrial subsurface.</title>
        <authorList>
            <person name="Probst A.J."/>
            <person name="Ladd B."/>
            <person name="Jarett J.K."/>
            <person name="Geller-Mcgrath D.E."/>
            <person name="Sieber C.M.K."/>
            <person name="Emerson J.B."/>
            <person name="Anantharaman K."/>
            <person name="Thomas B.C."/>
            <person name="Malmstrom R."/>
            <person name="Stieglmeier M."/>
            <person name="Klingl A."/>
            <person name="Woyke T."/>
            <person name="Ryan C.M."/>
            <person name="Banfield J.F."/>
        </authorList>
    </citation>
    <scope>NUCLEOTIDE SEQUENCE [LARGE SCALE GENOMIC DNA]</scope>
</reference>
<comment type="caution">
    <text evidence="2">The sequence shown here is derived from an EMBL/GenBank/DDBJ whole genome shotgun (WGS) entry which is preliminary data.</text>
</comment>
<proteinExistence type="predicted"/>
<dbReference type="EMBL" id="PEYC01000006">
    <property type="protein sequence ID" value="PIS40343.1"/>
    <property type="molecule type" value="Genomic_DNA"/>
</dbReference>
<name>A0A2H0YRI4_9BACT</name>
<evidence type="ECO:0000313" key="3">
    <source>
        <dbReference type="Proteomes" id="UP000231472"/>
    </source>
</evidence>
<organism evidence="2 3">
    <name type="scientific">Candidatus Nealsonbacteria bacterium CG08_land_8_20_14_0_20_36_22</name>
    <dbReference type="NCBI Taxonomy" id="1974704"/>
    <lineage>
        <taxon>Bacteria</taxon>
        <taxon>Candidatus Nealsoniibacteriota</taxon>
    </lineage>
</organism>
<dbReference type="InterPro" id="IPR058441">
    <property type="entry name" value="DUF8128"/>
</dbReference>
<evidence type="ECO:0000313" key="2">
    <source>
        <dbReference type="EMBL" id="PIS40343.1"/>
    </source>
</evidence>
<protein>
    <recommendedName>
        <fullName evidence="1">DUF8128 domain-containing protein</fullName>
    </recommendedName>
</protein>
<evidence type="ECO:0000259" key="1">
    <source>
        <dbReference type="Pfam" id="PF26449"/>
    </source>
</evidence>
<dbReference type="Proteomes" id="UP000231472">
    <property type="component" value="Unassembled WGS sequence"/>
</dbReference>
<dbReference type="Pfam" id="PF26449">
    <property type="entry name" value="DUF8128"/>
    <property type="match status" value="1"/>
</dbReference>
<accession>A0A2H0YRI4</accession>
<gene>
    <name evidence="2" type="ORF">COT32_00230</name>
</gene>
<feature type="domain" description="DUF8128" evidence="1">
    <location>
        <begin position="101"/>
        <end position="321"/>
    </location>
</feature>
<sequence>MFDSLKILIPLLQPVWESVWAVIRVWWWLPLPLILWKPFSFLWLWWRTDIFLKKTKFILLEIKIPKEVLKPIRAMEIVIDGLWQIIYDPPDWWEKWIDGKIDPSLSYSFEIASINGEPHFFIRIPESGREPIEAAIYSQYSEAEISVVDDYTKYVPQDIPNKDWDLWAADYRLLKEDPYPIKTYPKFETEHEPLEEKRIDPLAGLLEAMAKIKPGEQLWVQIGASPVTEEESSWIKEGKKIRDELARRIKKTPLRKPMLMEAVDVLVTGEPPGVSKEEEKEFIPPEMKLTPGEREIITEVEQKIAKRGYLTNIRFIYLGKRDVFFKPKLRLVLAFFSVFFTQNLNALVPWGKTLTKIHKSWFLPLNLIFNRRLYLRKRAIFRRYKLRNHPLFPRKGRWPSDFILNTEELATVFHFPGRVVAPAPFVERIEAKKGEAPPGLPTE</sequence>